<dbReference type="EMBL" id="FMIC01000002">
    <property type="protein sequence ID" value="SCL54779.1"/>
    <property type="molecule type" value="Genomic_DNA"/>
</dbReference>
<dbReference type="InterPro" id="IPR014030">
    <property type="entry name" value="Ketoacyl_synth_N"/>
</dbReference>
<dbReference type="Gene3D" id="1.10.1200.10">
    <property type="entry name" value="ACP-like"/>
    <property type="match status" value="1"/>
</dbReference>
<evidence type="ECO:0000256" key="1">
    <source>
        <dbReference type="ARBA" id="ARBA00001957"/>
    </source>
</evidence>
<evidence type="ECO:0000256" key="2">
    <source>
        <dbReference type="ARBA" id="ARBA00022450"/>
    </source>
</evidence>
<evidence type="ECO:0000256" key="4">
    <source>
        <dbReference type="ARBA" id="ARBA00022679"/>
    </source>
</evidence>
<dbReference type="GO" id="GO:0004312">
    <property type="term" value="F:fatty acid synthase activity"/>
    <property type="evidence" value="ECO:0007669"/>
    <property type="project" value="TreeGrafter"/>
</dbReference>
<dbReference type="Gene3D" id="3.40.50.720">
    <property type="entry name" value="NAD(P)-binding Rossmann-like Domain"/>
    <property type="match status" value="1"/>
</dbReference>
<dbReference type="SUPFAM" id="SSF53901">
    <property type="entry name" value="Thiolase-like"/>
    <property type="match status" value="1"/>
</dbReference>
<dbReference type="GO" id="GO:0006633">
    <property type="term" value="P:fatty acid biosynthetic process"/>
    <property type="evidence" value="ECO:0007669"/>
    <property type="project" value="InterPro"/>
</dbReference>
<evidence type="ECO:0000256" key="6">
    <source>
        <dbReference type="PROSITE-ProRule" id="PRU01363"/>
    </source>
</evidence>
<dbReference type="InterPro" id="IPR020807">
    <property type="entry name" value="PKS_DH"/>
</dbReference>
<feature type="domain" description="Carrier" evidence="7">
    <location>
        <begin position="1713"/>
        <end position="1788"/>
    </location>
</feature>
<dbReference type="Pfam" id="PF16197">
    <property type="entry name" value="KAsynt_C_assoc"/>
    <property type="match status" value="1"/>
</dbReference>
<dbReference type="SMART" id="SM00827">
    <property type="entry name" value="PKS_AT"/>
    <property type="match status" value="1"/>
</dbReference>
<dbReference type="GO" id="GO:0044550">
    <property type="term" value="P:secondary metabolite biosynthetic process"/>
    <property type="evidence" value="ECO:0007669"/>
    <property type="project" value="UniProtKB-ARBA"/>
</dbReference>
<dbReference type="Pfam" id="PF00550">
    <property type="entry name" value="PP-binding"/>
    <property type="match status" value="1"/>
</dbReference>
<reference evidence="10 12" key="1">
    <citation type="submission" date="2016-06" db="EMBL/GenBank/DDBJ databases">
        <authorList>
            <person name="Kjaerup R.B."/>
            <person name="Dalgaard T.S."/>
            <person name="Juul-Madsen H.R."/>
        </authorList>
    </citation>
    <scope>NUCLEOTIDE SEQUENCE [LARGE SCALE GENOMIC DNA]</scope>
    <source>
        <strain evidence="10 12">DSM 43363</strain>
    </source>
</reference>
<dbReference type="SUPFAM" id="SSF51735">
    <property type="entry name" value="NAD(P)-binding Rossmann-fold domains"/>
    <property type="match status" value="2"/>
</dbReference>
<keyword evidence="3" id="KW-0597">Phosphoprotein</keyword>
<dbReference type="STRING" id="47871.GA0070608_1386"/>
<dbReference type="Gene3D" id="3.30.70.3290">
    <property type="match status" value="1"/>
</dbReference>
<proteinExistence type="predicted"/>
<name>A0A1C6ULL5_9ACTN</name>
<dbReference type="PROSITE" id="PS50075">
    <property type="entry name" value="CARRIER"/>
    <property type="match status" value="1"/>
</dbReference>
<evidence type="ECO:0000256" key="3">
    <source>
        <dbReference type="ARBA" id="ARBA00022553"/>
    </source>
</evidence>
<dbReference type="InterPro" id="IPR006162">
    <property type="entry name" value="Ppantetheine_attach_site"/>
</dbReference>
<evidence type="ECO:0000259" key="8">
    <source>
        <dbReference type="PROSITE" id="PS52004"/>
    </source>
</evidence>
<keyword evidence="13" id="KW-1185">Reference proteome</keyword>
<evidence type="ECO:0000313" key="13">
    <source>
        <dbReference type="Proteomes" id="UP001334804"/>
    </source>
</evidence>
<reference evidence="11 13" key="2">
    <citation type="submission" date="2022-10" db="EMBL/GenBank/DDBJ databases">
        <title>The complete genomes of actinobacterial strains from the NBC collection.</title>
        <authorList>
            <person name="Joergensen T.S."/>
            <person name="Alvarez Arevalo M."/>
            <person name="Sterndorff E.B."/>
            <person name="Faurdal D."/>
            <person name="Vuksanovic O."/>
            <person name="Mourched A.-S."/>
            <person name="Charusanti P."/>
            <person name="Shaw S."/>
            <person name="Blin K."/>
            <person name="Weber T."/>
        </authorList>
    </citation>
    <scope>NUCLEOTIDE SEQUENCE [LARGE SCALE GENOMIC DNA]</scope>
    <source>
        <strain evidence="11 13">NBC 01809</strain>
    </source>
</reference>
<dbReference type="EMBL" id="CP109071">
    <property type="protein sequence ID" value="WSA34341.1"/>
    <property type="molecule type" value="Genomic_DNA"/>
</dbReference>
<dbReference type="SUPFAM" id="SSF55048">
    <property type="entry name" value="Probable ACP-binding domain of malonyl-CoA ACP transacylase"/>
    <property type="match status" value="1"/>
</dbReference>
<dbReference type="InterPro" id="IPR050091">
    <property type="entry name" value="PKS_NRPS_Biosynth_Enz"/>
</dbReference>
<dbReference type="Pfam" id="PF00698">
    <property type="entry name" value="Acyl_transf_1"/>
    <property type="match status" value="1"/>
</dbReference>
<dbReference type="Gene3D" id="3.40.366.10">
    <property type="entry name" value="Malonyl-Coenzyme A Acyl Carrier Protein, domain 2"/>
    <property type="match status" value="1"/>
</dbReference>
<dbReference type="InterPro" id="IPR057326">
    <property type="entry name" value="KR_dom"/>
</dbReference>
<evidence type="ECO:0000313" key="12">
    <source>
        <dbReference type="Proteomes" id="UP000199343"/>
    </source>
</evidence>
<dbReference type="Proteomes" id="UP001334804">
    <property type="component" value="Chromosome"/>
</dbReference>
<sequence length="1794" mass="191090">MTDTHGTSDNDIAVVGVAARLPGARNVREFWRNLQSGVESVERFAPEVARARQLPPEETDAPGYQPVTATAADLDLFDPEFFGFTQREAELCDPQFRLFLELSYTALTDAGYDPRGIGQRVGVFGGATTNRYRFDHIERNRAVSRAAGLTSMSTGNNPDYIAPLVSYRLGFMGPSVSVYTACSTSLVAVHQAMQALRRGECEVAIAGGVQIDLPLGGGYPYLEGGILSRDGHVRPFAADATGTIFADGGALVVLKPLAAATAAGDQVYAVIKGSAVNNDGNRRAGFTAPGVDGQLELVRAALDDARVHPEAIGMVEAHGTGTVVGDPIEVAALSAAYLERTERREYCWLGSTKGNVGHLGPAAGTVGLLKAILAVRDGVITPTINCAEPNPALDLANSPFRLAREAQHWSNPEWLDRDAPRVAAVSSFGIGGTNAHVIIAQPPTQTAPPARTTAAPQLWPVSARSADALAASCETLAERLGDAGYDPADVAFTLQEGRAAFAHRRLVVAGDPEAAVAELTGEPTVRTIAGVAGSPQVTFLFPGQGAQFPGAGRHLYRTWPVYRDAVDTCADQLLPLLGLDLRELLNAEVTDEQAAAKLNETAVTQPALFTVEWALAQLLRSFGIEPVALLGHSIGEIVAATVAGVFALPDALRLVARRGQLMQALPPGGMLSLSLGADAVRAMLPSELDIAASNSPSSCVVSGELAAVEQFAQELADIGLSGSLLRTSHAFHSRMMAPICDDLAALVDSFPRQAPQLRYLSNVTGDWITDEQATSAAYWATHVRQEVRLEGCLARLDELTDAVHVQVGPGQSMCVFARQYAASQGRSATALTTMALPNDTTATDVTVLATTVGRLWVSGVDLDFSAVRTSGGRRVSLPGYPYERRRCWVDPDPVRPGAFDEDVEVSNDPLLTPLYLPAWRSQPVPRRGGSLLGETWLVLAGDGPVGAEIIEAARRRDVFVLPAYAGPGFVSAPDGYEFDPDASHDVDLLVEAVHQAGLLPDRIVYAVFDDDLTADPELVAMRGYHRMAALAKAMLRTFRAEVELVAVTDRVWSVNGEPARPEGATIAGPLRTLPRELSTVRVRQVDAALTAAAVAVAVVGEIGAGGDAELVALRGHRRWVHHHASIPNEPVSVPRQSDGGGVLLVTGGLGGLGLAVAEDLAARQQPDFVLVSRGGLPDRESWDDPGTPDGVRGQIAAVRRIEATGARVLVLRADVTDADAMASVVGRAQVELGPITGIIHAAGIAGGQLLALHDAETADRVLAPKVRGTLVLDALVRAGQLPELDFIALFSSIVAVSADYGHSDYAAANTFLDAYATAHADGSPYVVAINWWGWQEVGMVSTDRAGEGFRTLRRLRGGSAVTTLDHPLLHRASPDGDGWTFEVDLDVDSHWVLTDHRIGGVGVLPGTSLLEMVHAAARHVWGEVPVRLEDVVFIDPVRVTAAATGVVTLSPAHAGGFEFAISFALAGQSATVHCRGRVRAVPDGSAERVDIAEFREELVEADATQPYSGLVAFGQRFQAVSRYWEKDTRGLVELELPAAGRDDADRYTLHPALLDRAVYGLSGVEGRRYLPFLYRSVEVHRRIPERCWVVQTYHSDPTRPDFMEIDEVIVDADGRVCVTVEGYSLRSVDESVAVTAAGPAGEPTVRGTGMLTNVEGGELFRRIMRLRPGPQVITSVGSLPERLAVARTFNQQAVEAAETVAEPVRTIGTTFVAPQTPVQRELARLWCESLGLTKVGIDDDFFLLGGSSLTVVQLASRIRERLTVELSAADMFEYPTIRKLAGLLDSDRTADAIG</sequence>
<feature type="active site" description="Proton acceptor; for dehydratase activity" evidence="6">
    <location>
        <position position="1396"/>
    </location>
</feature>
<dbReference type="Pfam" id="PF21089">
    <property type="entry name" value="PKS_DH_N"/>
    <property type="match status" value="1"/>
</dbReference>
<organism evidence="10 12">
    <name type="scientific">Micromonospora peucetia</name>
    <dbReference type="NCBI Taxonomy" id="47871"/>
    <lineage>
        <taxon>Bacteria</taxon>
        <taxon>Bacillati</taxon>
        <taxon>Actinomycetota</taxon>
        <taxon>Actinomycetes</taxon>
        <taxon>Micromonosporales</taxon>
        <taxon>Micromonosporaceae</taxon>
        <taxon>Micromonospora</taxon>
    </lineage>
</organism>
<keyword evidence="4 10" id="KW-0808">Transferase</keyword>
<dbReference type="SMART" id="SM00823">
    <property type="entry name" value="PKS_PP"/>
    <property type="match status" value="1"/>
</dbReference>
<evidence type="ECO:0000313" key="10">
    <source>
        <dbReference type="EMBL" id="SCL54779.1"/>
    </source>
</evidence>
<dbReference type="InterPro" id="IPR032821">
    <property type="entry name" value="PKS_assoc"/>
</dbReference>
<feature type="active site" description="Proton donor; for dehydratase activity" evidence="6">
    <location>
        <position position="1555"/>
    </location>
</feature>
<feature type="region of interest" description="C-terminal hotdog fold" evidence="6">
    <location>
        <begin position="1496"/>
        <end position="1634"/>
    </location>
</feature>
<dbReference type="InterPro" id="IPR016036">
    <property type="entry name" value="Malonyl_transacylase_ACP-bd"/>
</dbReference>
<feature type="domain" description="PKS/mFAS DH" evidence="9">
    <location>
        <begin position="1366"/>
        <end position="1634"/>
    </location>
</feature>
<comment type="cofactor">
    <cofactor evidence="1">
        <name>pantetheine 4'-phosphate</name>
        <dbReference type="ChEBI" id="CHEBI:47942"/>
    </cofactor>
</comment>
<dbReference type="InterPro" id="IPR020806">
    <property type="entry name" value="PKS_PP-bd"/>
</dbReference>
<dbReference type="PROSITE" id="PS52004">
    <property type="entry name" value="KS3_2"/>
    <property type="match status" value="1"/>
</dbReference>
<dbReference type="Pfam" id="PF00109">
    <property type="entry name" value="ketoacyl-synt"/>
    <property type="match status" value="1"/>
</dbReference>
<dbReference type="InterPro" id="IPR042104">
    <property type="entry name" value="PKS_dehydratase_sf"/>
</dbReference>
<dbReference type="SMART" id="SM00826">
    <property type="entry name" value="PKS_DH"/>
    <property type="match status" value="1"/>
</dbReference>
<keyword evidence="2" id="KW-0596">Phosphopantetheine</keyword>
<dbReference type="InterPro" id="IPR014043">
    <property type="entry name" value="Acyl_transferase_dom"/>
</dbReference>
<dbReference type="Pfam" id="PF08659">
    <property type="entry name" value="KR"/>
    <property type="match status" value="1"/>
</dbReference>
<dbReference type="InterPro" id="IPR049551">
    <property type="entry name" value="PKS_DH_C"/>
</dbReference>
<dbReference type="InterPro" id="IPR014031">
    <property type="entry name" value="Ketoacyl_synth_C"/>
</dbReference>
<dbReference type="Pfam" id="PF02801">
    <property type="entry name" value="Ketoacyl-synt_C"/>
    <property type="match status" value="1"/>
</dbReference>
<dbReference type="FunFam" id="1.10.1200.10:FF:000016">
    <property type="entry name" value="Non-ribosomal peptide synthase"/>
    <property type="match status" value="1"/>
</dbReference>
<evidence type="ECO:0000313" key="11">
    <source>
        <dbReference type="EMBL" id="WSA34341.1"/>
    </source>
</evidence>
<dbReference type="InterPro" id="IPR016039">
    <property type="entry name" value="Thiolase-like"/>
</dbReference>
<dbReference type="Pfam" id="PF14765">
    <property type="entry name" value="PS-DH"/>
    <property type="match status" value="1"/>
</dbReference>
<dbReference type="SUPFAM" id="SSF47336">
    <property type="entry name" value="ACP-like"/>
    <property type="match status" value="1"/>
</dbReference>
<dbReference type="InterPro" id="IPR049552">
    <property type="entry name" value="PKS_DH_N"/>
</dbReference>
<dbReference type="InterPro" id="IPR018201">
    <property type="entry name" value="Ketoacyl_synth_AS"/>
</dbReference>
<feature type="region of interest" description="N-terminal hotdog fold" evidence="6">
    <location>
        <begin position="1366"/>
        <end position="1485"/>
    </location>
</feature>
<dbReference type="GO" id="GO:0031177">
    <property type="term" value="F:phosphopantetheine binding"/>
    <property type="evidence" value="ECO:0007669"/>
    <property type="project" value="InterPro"/>
</dbReference>
<dbReference type="InterPro" id="IPR049900">
    <property type="entry name" value="PKS_mFAS_DH"/>
</dbReference>
<feature type="domain" description="Ketosynthase family 3 (KS3)" evidence="8">
    <location>
        <begin position="9"/>
        <end position="441"/>
    </location>
</feature>
<dbReference type="InterPro" id="IPR016035">
    <property type="entry name" value="Acyl_Trfase/lysoPLipase"/>
</dbReference>
<dbReference type="GO" id="GO:0004315">
    <property type="term" value="F:3-oxoacyl-[acyl-carrier-protein] synthase activity"/>
    <property type="evidence" value="ECO:0007669"/>
    <property type="project" value="InterPro"/>
</dbReference>
<dbReference type="Gene3D" id="3.10.129.110">
    <property type="entry name" value="Polyketide synthase dehydratase"/>
    <property type="match status" value="1"/>
</dbReference>
<dbReference type="Proteomes" id="UP000199343">
    <property type="component" value="Unassembled WGS sequence"/>
</dbReference>
<dbReference type="SMART" id="SM00822">
    <property type="entry name" value="PKS_KR"/>
    <property type="match status" value="1"/>
</dbReference>
<dbReference type="SMART" id="SM00825">
    <property type="entry name" value="PKS_KS"/>
    <property type="match status" value="1"/>
</dbReference>
<evidence type="ECO:0000259" key="9">
    <source>
        <dbReference type="PROSITE" id="PS52019"/>
    </source>
</evidence>
<accession>A0A1C6ULL5</accession>
<dbReference type="InterPro" id="IPR001227">
    <property type="entry name" value="Ac_transferase_dom_sf"/>
</dbReference>
<dbReference type="Gene3D" id="3.40.47.10">
    <property type="match status" value="1"/>
</dbReference>
<dbReference type="SUPFAM" id="SSF52151">
    <property type="entry name" value="FabD/lysophospholipase-like"/>
    <property type="match status" value="1"/>
</dbReference>
<dbReference type="InterPro" id="IPR013968">
    <property type="entry name" value="PKS_KR"/>
</dbReference>
<dbReference type="PANTHER" id="PTHR43775">
    <property type="entry name" value="FATTY ACID SYNTHASE"/>
    <property type="match status" value="1"/>
</dbReference>
<protein>
    <submittedName>
        <fullName evidence="10">Acyl transferase domain-containing protein</fullName>
    </submittedName>
    <submittedName>
        <fullName evidence="11">Type I polyketide synthase</fullName>
    </submittedName>
</protein>
<evidence type="ECO:0000256" key="5">
    <source>
        <dbReference type="ARBA" id="ARBA00023315"/>
    </source>
</evidence>
<dbReference type="PROSITE" id="PS00606">
    <property type="entry name" value="KS3_1"/>
    <property type="match status" value="1"/>
</dbReference>
<dbReference type="InterPro" id="IPR020841">
    <property type="entry name" value="PKS_Beta-ketoAc_synthase_dom"/>
</dbReference>
<keyword evidence="5" id="KW-0012">Acyltransferase</keyword>
<dbReference type="CDD" id="cd00833">
    <property type="entry name" value="PKS"/>
    <property type="match status" value="1"/>
</dbReference>
<dbReference type="PROSITE" id="PS00012">
    <property type="entry name" value="PHOSPHOPANTETHEINE"/>
    <property type="match status" value="1"/>
</dbReference>
<dbReference type="PROSITE" id="PS52019">
    <property type="entry name" value="PKS_MFAS_DH"/>
    <property type="match status" value="1"/>
</dbReference>
<dbReference type="InterPro" id="IPR036736">
    <property type="entry name" value="ACP-like_sf"/>
</dbReference>
<dbReference type="InterPro" id="IPR009081">
    <property type="entry name" value="PP-bd_ACP"/>
</dbReference>
<dbReference type="InterPro" id="IPR036291">
    <property type="entry name" value="NAD(P)-bd_dom_sf"/>
</dbReference>
<dbReference type="PANTHER" id="PTHR43775:SF51">
    <property type="entry name" value="INACTIVE PHENOLPHTHIOCEROL SYNTHESIS POLYKETIDE SYNTHASE TYPE I PKS1-RELATED"/>
    <property type="match status" value="1"/>
</dbReference>
<gene>
    <name evidence="10" type="ORF">GA0070608_1386</name>
    <name evidence="11" type="ORF">OIE14_10010</name>
</gene>
<evidence type="ECO:0000259" key="7">
    <source>
        <dbReference type="PROSITE" id="PS50075"/>
    </source>
</evidence>